<dbReference type="HOGENOM" id="CLU_196217_0_0_1"/>
<reference evidence="8 9" key="1">
    <citation type="journal article" date="2008" name="Nature">
        <title>The genome of Laccaria bicolor provides insights into mycorrhizal symbiosis.</title>
        <authorList>
            <person name="Martin F."/>
            <person name="Aerts A."/>
            <person name="Ahren D."/>
            <person name="Brun A."/>
            <person name="Danchin E.G.J."/>
            <person name="Duchaussoy F."/>
            <person name="Gibon J."/>
            <person name="Kohler A."/>
            <person name="Lindquist E."/>
            <person name="Pereda V."/>
            <person name="Salamov A."/>
            <person name="Shapiro H.J."/>
            <person name="Wuyts J."/>
            <person name="Blaudez D."/>
            <person name="Buee M."/>
            <person name="Brokstein P."/>
            <person name="Canbaeck B."/>
            <person name="Cohen D."/>
            <person name="Courty P.E."/>
            <person name="Coutinho P.M."/>
            <person name="Delaruelle C."/>
            <person name="Detter J.C."/>
            <person name="Deveau A."/>
            <person name="DiFazio S."/>
            <person name="Duplessis S."/>
            <person name="Fraissinet-Tachet L."/>
            <person name="Lucic E."/>
            <person name="Frey-Klett P."/>
            <person name="Fourrey C."/>
            <person name="Feussner I."/>
            <person name="Gay G."/>
            <person name="Grimwood J."/>
            <person name="Hoegger P.J."/>
            <person name="Jain P."/>
            <person name="Kilaru S."/>
            <person name="Labbe J."/>
            <person name="Lin Y.C."/>
            <person name="Legue V."/>
            <person name="Le Tacon F."/>
            <person name="Marmeisse R."/>
            <person name="Melayah D."/>
            <person name="Montanini B."/>
            <person name="Muratet M."/>
            <person name="Nehls U."/>
            <person name="Niculita-Hirzel H."/>
            <person name="Oudot-Le Secq M.P."/>
            <person name="Peter M."/>
            <person name="Quesneville H."/>
            <person name="Rajashekar B."/>
            <person name="Reich M."/>
            <person name="Rouhier N."/>
            <person name="Schmutz J."/>
            <person name="Yin T."/>
            <person name="Chalot M."/>
            <person name="Henrissat B."/>
            <person name="Kuees U."/>
            <person name="Lucas S."/>
            <person name="Van de Peer Y."/>
            <person name="Podila G.K."/>
            <person name="Polle A."/>
            <person name="Pukkila P.J."/>
            <person name="Richardson P.M."/>
            <person name="Rouze P."/>
            <person name="Sanders I.R."/>
            <person name="Stajich J.E."/>
            <person name="Tunlid A."/>
            <person name="Tuskan G."/>
            <person name="Grigoriev I.V."/>
        </authorList>
    </citation>
    <scope>NUCLEOTIDE SEQUENCE [LARGE SCALE GENOMIC DNA]</scope>
    <source>
        <strain evidence="9">S238N-H82 / ATCC MYA-4686</strain>
    </source>
</reference>
<dbReference type="GO" id="GO:0005743">
    <property type="term" value="C:mitochondrial inner membrane"/>
    <property type="evidence" value="ECO:0007669"/>
    <property type="project" value="UniProtKB-SubCell"/>
</dbReference>
<evidence type="ECO:0000256" key="5">
    <source>
        <dbReference type="ARBA" id="ARBA00022982"/>
    </source>
</evidence>
<feature type="non-terminal residue" evidence="8">
    <location>
        <position position="1"/>
    </location>
</feature>
<dbReference type="AlphaFoldDB" id="B0DA00"/>
<dbReference type="EMBL" id="DS547101">
    <property type="protein sequence ID" value="EDR08673.1"/>
    <property type="molecule type" value="Genomic_DNA"/>
</dbReference>
<dbReference type="OrthoDB" id="10252718at2759"/>
<keyword evidence="2" id="KW-0813">Transport</keyword>
<proteinExistence type="predicted"/>
<protein>
    <submittedName>
        <fullName evidence="8">Predicted protein</fullName>
    </submittedName>
</protein>
<evidence type="ECO:0000256" key="4">
    <source>
        <dbReference type="ARBA" id="ARBA00022792"/>
    </source>
</evidence>
<keyword evidence="7" id="KW-0472">Membrane</keyword>
<keyword evidence="6" id="KW-0496">Mitochondrion</keyword>
<comment type="subcellular location">
    <subcellularLocation>
        <location evidence="1">Mitochondrion inner membrane</location>
        <topology evidence="1">Peripheral membrane protein</topology>
        <orientation evidence="1">Matrix side</orientation>
    </subcellularLocation>
</comment>
<evidence type="ECO:0000313" key="9">
    <source>
        <dbReference type="Proteomes" id="UP000001194"/>
    </source>
</evidence>
<dbReference type="PANTHER" id="PTHR13094">
    <property type="entry name" value="NADH-UBIQUINONE OXIDOREDUCTASE PDSW SUBUNIT"/>
    <property type="match status" value="1"/>
</dbReference>
<name>B0DA00_LACBS</name>
<sequence length="65" mass="7905">KLQERENNLRESWVRAMETRLVQNELGKCQRGEGVNHYENCKWLADKYIQMLRENRVQGYKHIDV</sequence>
<dbReference type="GeneID" id="6076311"/>
<dbReference type="RefSeq" id="XP_001880898.1">
    <property type="nucleotide sequence ID" value="XM_001880863.1"/>
</dbReference>
<gene>
    <name evidence="8" type="ORF">LACBIDRAFT_249657</name>
</gene>
<evidence type="ECO:0000256" key="7">
    <source>
        <dbReference type="ARBA" id="ARBA00023136"/>
    </source>
</evidence>
<keyword evidence="5" id="KW-0249">Electron transport</keyword>
<evidence type="ECO:0000256" key="6">
    <source>
        <dbReference type="ARBA" id="ARBA00023128"/>
    </source>
</evidence>
<dbReference type="PANTHER" id="PTHR13094:SF1">
    <property type="entry name" value="NADH DEHYDROGENASE [UBIQUINONE] 1 BETA SUBCOMPLEX SUBUNIT 10"/>
    <property type="match status" value="1"/>
</dbReference>
<keyword evidence="4" id="KW-0999">Mitochondrion inner membrane</keyword>
<evidence type="ECO:0000256" key="2">
    <source>
        <dbReference type="ARBA" id="ARBA00022448"/>
    </source>
</evidence>
<dbReference type="STRING" id="486041.B0DA00"/>
<evidence type="ECO:0000313" key="8">
    <source>
        <dbReference type="EMBL" id="EDR08673.1"/>
    </source>
</evidence>
<organism evidence="9">
    <name type="scientific">Laccaria bicolor (strain S238N-H82 / ATCC MYA-4686)</name>
    <name type="common">Bicoloured deceiver</name>
    <name type="synonym">Laccaria laccata var. bicolor</name>
    <dbReference type="NCBI Taxonomy" id="486041"/>
    <lineage>
        <taxon>Eukaryota</taxon>
        <taxon>Fungi</taxon>
        <taxon>Dikarya</taxon>
        <taxon>Basidiomycota</taxon>
        <taxon>Agaricomycotina</taxon>
        <taxon>Agaricomycetes</taxon>
        <taxon>Agaricomycetidae</taxon>
        <taxon>Agaricales</taxon>
        <taxon>Agaricineae</taxon>
        <taxon>Hydnangiaceae</taxon>
        <taxon>Laccaria</taxon>
    </lineage>
</organism>
<keyword evidence="9" id="KW-1185">Reference proteome</keyword>
<dbReference type="KEGG" id="lbc:LACBIDRAFT_249657"/>
<keyword evidence="3" id="KW-0679">Respiratory chain</keyword>
<dbReference type="Proteomes" id="UP000001194">
    <property type="component" value="Unassembled WGS sequence"/>
</dbReference>
<accession>B0DA00</accession>
<dbReference type="InParanoid" id="B0DA00"/>
<evidence type="ECO:0000256" key="3">
    <source>
        <dbReference type="ARBA" id="ARBA00022660"/>
    </source>
</evidence>
<dbReference type="InterPro" id="IPR039993">
    <property type="entry name" value="NDUFB10"/>
</dbReference>
<evidence type="ECO:0000256" key="1">
    <source>
        <dbReference type="ARBA" id="ARBA00004443"/>
    </source>
</evidence>